<dbReference type="RefSeq" id="XP_663451.1">
    <property type="nucleotide sequence ID" value="XM_658359.1"/>
</dbReference>
<evidence type="ECO:0000256" key="1">
    <source>
        <dbReference type="ARBA" id="ARBA00004167"/>
    </source>
</evidence>
<feature type="region of interest" description="Disordered" evidence="5">
    <location>
        <begin position="102"/>
        <end position="135"/>
    </location>
</feature>
<feature type="region of interest" description="Disordered" evidence="5">
    <location>
        <begin position="167"/>
        <end position="190"/>
    </location>
</feature>
<dbReference type="InParanoid" id="Q5B0T3"/>
<evidence type="ECO:0000256" key="6">
    <source>
        <dbReference type="SAM" id="Phobius"/>
    </source>
</evidence>
<dbReference type="PANTHER" id="PTHR15549:SF30">
    <property type="entry name" value="MID2 DOMAIN-CONTAINING PROTEIN"/>
    <property type="match status" value="1"/>
</dbReference>
<evidence type="ECO:0000256" key="4">
    <source>
        <dbReference type="ARBA" id="ARBA00023136"/>
    </source>
</evidence>
<feature type="compositionally biased region" description="Polar residues" evidence="5">
    <location>
        <begin position="105"/>
        <end position="123"/>
    </location>
</feature>
<gene>
    <name evidence="7" type="ORF">ANIA_05847</name>
</gene>
<accession>Q5B0T3</accession>
<dbReference type="OMA" id="HIHSTEP"/>
<evidence type="ECO:0000256" key="5">
    <source>
        <dbReference type="SAM" id="MobiDB-lite"/>
    </source>
</evidence>
<feature type="transmembrane region" description="Helical" evidence="6">
    <location>
        <begin position="196"/>
        <end position="220"/>
    </location>
</feature>
<dbReference type="InterPro" id="IPR051694">
    <property type="entry name" value="Immunoregulatory_rcpt-like"/>
</dbReference>
<dbReference type="PANTHER" id="PTHR15549">
    <property type="entry name" value="PAIRED IMMUNOGLOBULIN-LIKE TYPE 2 RECEPTOR"/>
    <property type="match status" value="1"/>
</dbReference>
<keyword evidence="4 6" id="KW-0472">Membrane</keyword>
<dbReference type="GO" id="GO:0016020">
    <property type="term" value="C:membrane"/>
    <property type="evidence" value="ECO:0007669"/>
    <property type="project" value="UniProtKB-SubCell"/>
</dbReference>
<dbReference type="GeneID" id="2870750"/>
<feature type="region of interest" description="Disordered" evidence="5">
    <location>
        <begin position="227"/>
        <end position="251"/>
    </location>
</feature>
<comment type="subcellular location">
    <subcellularLocation>
        <location evidence="1">Membrane</location>
        <topology evidence="1">Single-pass membrane protein</topology>
    </subcellularLocation>
</comment>
<feature type="compositionally biased region" description="Polar residues" evidence="5">
    <location>
        <begin position="422"/>
        <end position="433"/>
    </location>
</feature>
<sequence>MDPWLGITARSSRLFLEGPCAPSIVGISYYALVGQAQAQSSDFRLIFALCLLGGLLVNRRAWPDWLYSLFLASSGRLLPAFRTISLDASLLFLNLNVRREPRATDSVTDTPSSTLTNATSPIETPTEDSRVDWTSSGGYTTSITSQTLDHQSGLDGTHSTTLTHSALTTSTSATPTSEPTSLISSVPDDESSGPPYALIFGLLFGILGLIALIALIIIIIRRRRRSNQVSDTDSLQGDRASTNSRTGLRRDFRSQMSYLADASPTSSGLFNFQPGAAHDSDKQHQAPPYSDPFSNTEAVPDGGIRTAPTNRDYEDRPHIHSTEPQAANRDSFHSGTSLGSTLVLPGRSSMGSEYQGTNLPSPTAPSGTSMGSTLILPGRSSMGSDSQGPNLLFPKPPNSSSYTYQRTVVRIDGVGSLDPDKSQTVVSRRSSGTIPAGLS</sequence>
<organism evidence="7 8">
    <name type="scientific">Emericella nidulans (strain FGSC A4 / ATCC 38163 / CBS 112.46 / NRRL 194 / M139)</name>
    <name type="common">Aspergillus nidulans</name>
    <dbReference type="NCBI Taxonomy" id="227321"/>
    <lineage>
        <taxon>Eukaryota</taxon>
        <taxon>Fungi</taxon>
        <taxon>Dikarya</taxon>
        <taxon>Ascomycota</taxon>
        <taxon>Pezizomycotina</taxon>
        <taxon>Eurotiomycetes</taxon>
        <taxon>Eurotiomycetidae</taxon>
        <taxon>Eurotiales</taxon>
        <taxon>Aspergillaceae</taxon>
        <taxon>Aspergillus</taxon>
        <taxon>Aspergillus subgen. Nidulantes</taxon>
    </lineage>
</organism>
<dbReference type="Proteomes" id="UP000000560">
    <property type="component" value="Chromosome I"/>
</dbReference>
<evidence type="ECO:0000313" key="8">
    <source>
        <dbReference type="Proteomes" id="UP000000560"/>
    </source>
</evidence>
<feature type="compositionally biased region" description="Low complexity" evidence="5">
    <location>
        <begin position="167"/>
        <end position="181"/>
    </location>
</feature>
<proteinExistence type="predicted"/>
<feature type="transmembrane region" description="Helical" evidence="6">
    <location>
        <begin position="14"/>
        <end position="33"/>
    </location>
</feature>
<name>Q5B0T3_EMENI</name>
<feature type="compositionally biased region" description="Basic and acidic residues" evidence="5">
    <location>
        <begin position="311"/>
        <end position="321"/>
    </location>
</feature>
<dbReference type="GO" id="GO:0071944">
    <property type="term" value="C:cell periphery"/>
    <property type="evidence" value="ECO:0007669"/>
    <property type="project" value="UniProtKB-ARBA"/>
</dbReference>
<dbReference type="HOGENOM" id="CLU_624082_0_0_1"/>
<keyword evidence="8" id="KW-1185">Reference proteome</keyword>
<dbReference type="KEGG" id="ani:ANIA_05847"/>
<keyword evidence="2 6" id="KW-0812">Transmembrane</keyword>
<keyword evidence="3 6" id="KW-1133">Transmembrane helix</keyword>
<dbReference type="OrthoDB" id="4497412at2759"/>
<feature type="compositionally biased region" description="Polar residues" evidence="5">
    <location>
        <begin position="349"/>
        <end position="372"/>
    </location>
</feature>
<feature type="transmembrane region" description="Helical" evidence="6">
    <location>
        <begin position="45"/>
        <end position="62"/>
    </location>
</feature>
<reference evidence="8" key="1">
    <citation type="journal article" date="2005" name="Nature">
        <title>Sequencing of Aspergillus nidulans and comparative analysis with A. fumigatus and A. oryzae.</title>
        <authorList>
            <person name="Galagan J.E."/>
            <person name="Calvo S.E."/>
            <person name="Cuomo C."/>
            <person name="Ma L.J."/>
            <person name="Wortman J.R."/>
            <person name="Batzoglou S."/>
            <person name="Lee S.I."/>
            <person name="Basturkmen M."/>
            <person name="Spevak C.C."/>
            <person name="Clutterbuck J."/>
            <person name="Kapitonov V."/>
            <person name="Jurka J."/>
            <person name="Scazzocchio C."/>
            <person name="Farman M."/>
            <person name="Butler J."/>
            <person name="Purcell S."/>
            <person name="Harris S."/>
            <person name="Braus G.H."/>
            <person name="Draht O."/>
            <person name="Busch S."/>
            <person name="D'Enfert C."/>
            <person name="Bouchier C."/>
            <person name="Goldman G.H."/>
            <person name="Bell-Pedersen D."/>
            <person name="Griffiths-Jones S."/>
            <person name="Doonan J.H."/>
            <person name="Yu J."/>
            <person name="Vienken K."/>
            <person name="Pain A."/>
            <person name="Freitag M."/>
            <person name="Selker E.U."/>
            <person name="Archer D.B."/>
            <person name="Penalva M.A."/>
            <person name="Oakley B.R."/>
            <person name="Momany M."/>
            <person name="Tanaka T."/>
            <person name="Kumagai T."/>
            <person name="Asai K."/>
            <person name="Machida M."/>
            <person name="Nierman W.C."/>
            <person name="Denning D.W."/>
            <person name="Caddick M."/>
            <person name="Hynes M."/>
            <person name="Paoletti M."/>
            <person name="Fischer R."/>
            <person name="Miller B."/>
            <person name="Dyer P."/>
            <person name="Sachs M.S."/>
            <person name="Osmani S.A."/>
            <person name="Birren B.W."/>
        </authorList>
    </citation>
    <scope>NUCLEOTIDE SEQUENCE [LARGE SCALE GENOMIC DNA]</scope>
    <source>
        <strain evidence="8">FGSC A4 / ATCC 38163 / CBS 112.46 / NRRL 194 / M139</strain>
    </source>
</reference>
<dbReference type="AlphaFoldDB" id="Q5B0T3"/>
<dbReference type="EMBL" id="BN001301">
    <property type="protein sequence ID" value="CBF70718.1"/>
    <property type="molecule type" value="Genomic_DNA"/>
</dbReference>
<evidence type="ECO:0000313" key="7">
    <source>
        <dbReference type="EMBL" id="CBF70718.1"/>
    </source>
</evidence>
<reference evidence="8" key="2">
    <citation type="journal article" date="2009" name="Fungal Genet. Biol.">
        <title>The 2008 update of the Aspergillus nidulans genome annotation: a community effort.</title>
        <authorList>
            <person name="Wortman J.R."/>
            <person name="Gilsenan J.M."/>
            <person name="Joardar V."/>
            <person name="Deegan J."/>
            <person name="Clutterbuck J."/>
            <person name="Andersen M.R."/>
            <person name="Archer D."/>
            <person name="Bencina M."/>
            <person name="Braus G."/>
            <person name="Coutinho P."/>
            <person name="von Dohren H."/>
            <person name="Doonan J."/>
            <person name="Driessen A.J."/>
            <person name="Durek P."/>
            <person name="Espeso E."/>
            <person name="Fekete E."/>
            <person name="Flipphi M."/>
            <person name="Estrada C.G."/>
            <person name="Geysens S."/>
            <person name="Goldman G."/>
            <person name="de Groot P.W."/>
            <person name="Hansen K."/>
            <person name="Harris S.D."/>
            <person name="Heinekamp T."/>
            <person name="Helmstaedt K."/>
            <person name="Henrissat B."/>
            <person name="Hofmann G."/>
            <person name="Homan T."/>
            <person name="Horio T."/>
            <person name="Horiuchi H."/>
            <person name="James S."/>
            <person name="Jones M."/>
            <person name="Karaffa L."/>
            <person name="Karanyi Z."/>
            <person name="Kato M."/>
            <person name="Keller N."/>
            <person name="Kelly D.E."/>
            <person name="Kiel J.A."/>
            <person name="Kim J.M."/>
            <person name="van der Klei I.J."/>
            <person name="Klis F.M."/>
            <person name="Kovalchuk A."/>
            <person name="Krasevec N."/>
            <person name="Kubicek C.P."/>
            <person name="Liu B."/>
            <person name="Maccabe A."/>
            <person name="Meyer V."/>
            <person name="Mirabito P."/>
            <person name="Miskei M."/>
            <person name="Mos M."/>
            <person name="Mullins J."/>
            <person name="Nelson D.R."/>
            <person name="Nielsen J."/>
            <person name="Oakley B.R."/>
            <person name="Osmani S.A."/>
            <person name="Pakula T."/>
            <person name="Paszewski A."/>
            <person name="Paulsen I."/>
            <person name="Pilsyk S."/>
            <person name="Pocsi I."/>
            <person name="Punt P.J."/>
            <person name="Ram A.F."/>
            <person name="Ren Q."/>
            <person name="Robellet X."/>
            <person name="Robson G."/>
            <person name="Seiboth B."/>
            <person name="van Solingen P."/>
            <person name="Specht T."/>
            <person name="Sun J."/>
            <person name="Taheri-Talesh N."/>
            <person name="Takeshita N."/>
            <person name="Ussery D."/>
            <person name="vanKuyk P.A."/>
            <person name="Visser H."/>
            <person name="van de Vondervoort P.J."/>
            <person name="de Vries R.P."/>
            <person name="Walton J."/>
            <person name="Xiang X."/>
            <person name="Xiong Y."/>
            <person name="Zeng A.P."/>
            <person name="Brandt B.W."/>
            <person name="Cornell M.J."/>
            <person name="van den Hondel C.A."/>
            <person name="Visser J."/>
            <person name="Oliver S.G."/>
            <person name="Turner G."/>
        </authorList>
    </citation>
    <scope>GENOME REANNOTATION</scope>
    <source>
        <strain evidence="8">FGSC A4 / ATCC 38163 / CBS 112.46 / NRRL 194 / M139</strain>
    </source>
</reference>
<feature type="compositionally biased region" description="Polar residues" evidence="5">
    <location>
        <begin position="227"/>
        <end position="246"/>
    </location>
</feature>
<accession>C8V012</accession>
<evidence type="ECO:0000256" key="2">
    <source>
        <dbReference type="ARBA" id="ARBA00022692"/>
    </source>
</evidence>
<evidence type="ECO:0000256" key="3">
    <source>
        <dbReference type="ARBA" id="ARBA00022989"/>
    </source>
</evidence>
<feature type="region of interest" description="Disordered" evidence="5">
    <location>
        <begin position="269"/>
        <end position="439"/>
    </location>
</feature>
<protein>
    <submittedName>
        <fullName evidence="7">Uncharacterized protein</fullName>
    </submittedName>
</protein>